<evidence type="ECO:0000256" key="1">
    <source>
        <dbReference type="ARBA" id="ARBA00001936"/>
    </source>
</evidence>
<comment type="function">
    <text evidence="8">Catalyzes the ATP-dependent conversion of 5-aminoimidazole ribonucleotide (AIR) and HCO(3)(-) to N5-carboxyaminoimidazole ribonucleotide (N5-CAIR).</text>
</comment>
<dbReference type="RefSeq" id="WP_425439021.1">
    <property type="nucleotide sequence ID" value="NZ_FOQE01000013.1"/>
</dbReference>
<dbReference type="FunFam" id="3.40.50.20:FF:000016">
    <property type="entry name" value="N5-carboxyaminoimidazole ribonucleotide synthase"/>
    <property type="match status" value="1"/>
</dbReference>
<organism evidence="10 11">
    <name type="scientific">Pisciglobus halotolerans</name>
    <dbReference type="NCBI Taxonomy" id="745365"/>
    <lineage>
        <taxon>Bacteria</taxon>
        <taxon>Bacillati</taxon>
        <taxon>Bacillota</taxon>
        <taxon>Bacilli</taxon>
        <taxon>Lactobacillales</taxon>
        <taxon>Carnobacteriaceae</taxon>
    </lineage>
</organism>
<dbReference type="GO" id="GO:0005829">
    <property type="term" value="C:cytosol"/>
    <property type="evidence" value="ECO:0007669"/>
    <property type="project" value="TreeGrafter"/>
</dbReference>
<dbReference type="PANTHER" id="PTHR11609:SF5">
    <property type="entry name" value="PHOSPHORIBOSYLAMINOIMIDAZOLE CARBOXYLASE"/>
    <property type="match status" value="1"/>
</dbReference>
<name>A0A1I3C5U5_9LACT</name>
<dbReference type="EMBL" id="FOQE01000013">
    <property type="protein sequence ID" value="SFH69371.1"/>
    <property type="molecule type" value="Genomic_DNA"/>
</dbReference>
<dbReference type="EC" id="6.3.4.18" evidence="8"/>
<dbReference type="Gene3D" id="3.30.1490.20">
    <property type="entry name" value="ATP-grasp fold, A domain"/>
    <property type="match status" value="1"/>
</dbReference>
<comment type="pathway">
    <text evidence="8">Purine metabolism; IMP biosynthesis via de novo pathway; 5-amino-1-(5-phospho-D-ribosyl)imidazole-4-carboxylate from 5-amino-1-(5-phospho-D-ribosyl)imidazole (N5-CAIR route): step 1/2.</text>
</comment>
<dbReference type="InterPro" id="IPR040686">
    <property type="entry name" value="PurK_C"/>
</dbReference>
<protein>
    <recommendedName>
        <fullName evidence="8">N5-carboxyaminoimidazole ribonucleotide synthase</fullName>
        <shortName evidence="8">N5-CAIR synthase</shortName>
        <ecNumber evidence="8">6.3.4.18</ecNumber>
    </recommendedName>
    <alternativeName>
        <fullName evidence="8">5-(carboxyamino)imidazole ribonucleotide synthetase</fullName>
    </alternativeName>
</protein>
<evidence type="ECO:0000259" key="9">
    <source>
        <dbReference type="PROSITE" id="PS50975"/>
    </source>
</evidence>
<feature type="binding site" evidence="8">
    <location>
        <begin position="184"/>
        <end position="187"/>
    </location>
    <ligand>
        <name>ATP</name>
        <dbReference type="ChEBI" id="CHEBI:30616"/>
    </ligand>
</feature>
<dbReference type="PROSITE" id="PS50975">
    <property type="entry name" value="ATP_GRASP"/>
    <property type="match status" value="1"/>
</dbReference>
<dbReference type="InterPro" id="IPR029752">
    <property type="entry name" value="D-isomer_DH_CS1"/>
</dbReference>
<dbReference type="Gene3D" id="3.30.470.20">
    <property type="entry name" value="ATP-grasp fold, B domain"/>
    <property type="match status" value="1"/>
</dbReference>
<dbReference type="InterPro" id="IPR054350">
    <property type="entry name" value="PurT/PurK_preATP-grasp"/>
</dbReference>
<feature type="binding site" evidence="8">
    <location>
        <position position="149"/>
    </location>
    <ligand>
        <name>ATP</name>
        <dbReference type="ChEBI" id="CHEBI:30616"/>
    </ligand>
</feature>
<evidence type="ECO:0000256" key="8">
    <source>
        <dbReference type="HAMAP-Rule" id="MF_01928"/>
    </source>
</evidence>
<evidence type="ECO:0000256" key="5">
    <source>
        <dbReference type="ARBA" id="ARBA00022755"/>
    </source>
</evidence>
<dbReference type="InterPro" id="IPR016185">
    <property type="entry name" value="PreATP-grasp_dom_sf"/>
</dbReference>
<dbReference type="Pfam" id="PF22660">
    <property type="entry name" value="RS_preATP-grasp-like"/>
    <property type="match status" value="1"/>
</dbReference>
<dbReference type="Gene3D" id="3.40.50.20">
    <property type="match status" value="1"/>
</dbReference>
<dbReference type="InterPro" id="IPR003135">
    <property type="entry name" value="ATP-grasp_carboxylate-amine"/>
</dbReference>
<dbReference type="InterPro" id="IPR011761">
    <property type="entry name" value="ATP-grasp"/>
</dbReference>
<dbReference type="SUPFAM" id="SSF56059">
    <property type="entry name" value="Glutathione synthetase ATP-binding domain-like"/>
    <property type="match status" value="1"/>
</dbReference>
<feature type="binding site" evidence="8">
    <location>
        <begin position="269"/>
        <end position="270"/>
    </location>
    <ligand>
        <name>ATP</name>
        <dbReference type="ChEBI" id="CHEBI:30616"/>
    </ligand>
</feature>
<keyword evidence="6 8" id="KW-0067">ATP-binding</keyword>
<keyword evidence="5 8" id="KW-0658">Purine biosynthesis</keyword>
<keyword evidence="11" id="KW-1185">Reference proteome</keyword>
<dbReference type="Pfam" id="PF17769">
    <property type="entry name" value="PurK_C"/>
    <property type="match status" value="1"/>
</dbReference>
<dbReference type="GO" id="GO:0004638">
    <property type="term" value="F:phosphoribosylaminoimidazole carboxylase activity"/>
    <property type="evidence" value="ECO:0007669"/>
    <property type="project" value="InterPro"/>
</dbReference>
<keyword evidence="3 8" id="KW-0436">Ligase</keyword>
<dbReference type="PROSITE" id="PS00065">
    <property type="entry name" value="D_2_HYDROXYACID_DH_1"/>
    <property type="match status" value="1"/>
</dbReference>
<comment type="caution">
    <text evidence="8">Lacks conserved residue(s) required for the propagation of feature annotation.</text>
</comment>
<feature type="binding site" evidence="8">
    <location>
        <position position="109"/>
    </location>
    <ligand>
        <name>ATP</name>
        <dbReference type="ChEBI" id="CHEBI:30616"/>
    </ligand>
</feature>
<comment type="subunit">
    <text evidence="8">Homodimer.</text>
</comment>
<dbReference type="NCBIfam" id="NF004675">
    <property type="entry name" value="PRK06019.1-1"/>
    <property type="match status" value="1"/>
</dbReference>
<proteinExistence type="inferred from homology"/>
<dbReference type="Proteomes" id="UP000198668">
    <property type="component" value="Unassembled WGS sequence"/>
</dbReference>
<dbReference type="UniPathway" id="UPA00074">
    <property type="reaction ID" value="UER00942"/>
</dbReference>
<evidence type="ECO:0000256" key="6">
    <source>
        <dbReference type="ARBA" id="ARBA00022840"/>
    </source>
</evidence>
<comment type="similarity">
    <text evidence="8">Belongs to the PurK/PurT family.</text>
</comment>
<dbReference type="HAMAP" id="MF_01928">
    <property type="entry name" value="PurK"/>
    <property type="match status" value="1"/>
</dbReference>
<reference evidence="10 11" key="1">
    <citation type="submission" date="2016-10" db="EMBL/GenBank/DDBJ databases">
        <authorList>
            <person name="de Groot N.N."/>
        </authorList>
    </citation>
    <scope>NUCLEOTIDE SEQUENCE [LARGE SCALE GENOMIC DNA]</scope>
    <source>
        <strain evidence="10 11">DSM 27630</strain>
    </source>
</reference>
<keyword evidence="4 8" id="KW-0547">Nucleotide-binding</keyword>
<dbReference type="GO" id="GO:0005524">
    <property type="term" value="F:ATP binding"/>
    <property type="evidence" value="ECO:0007669"/>
    <property type="project" value="UniProtKB-UniRule"/>
</dbReference>
<accession>A0A1I3C5U5</accession>
<comment type="catalytic activity">
    <reaction evidence="8">
        <text>5-amino-1-(5-phospho-beta-D-ribosyl)imidazole + hydrogencarbonate + ATP = 5-carboxyamino-1-(5-phospho-D-ribosyl)imidazole + ADP + phosphate + 2 H(+)</text>
        <dbReference type="Rhea" id="RHEA:19317"/>
        <dbReference type="ChEBI" id="CHEBI:15378"/>
        <dbReference type="ChEBI" id="CHEBI:17544"/>
        <dbReference type="ChEBI" id="CHEBI:30616"/>
        <dbReference type="ChEBI" id="CHEBI:43474"/>
        <dbReference type="ChEBI" id="CHEBI:58730"/>
        <dbReference type="ChEBI" id="CHEBI:137981"/>
        <dbReference type="ChEBI" id="CHEBI:456216"/>
        <dbReference type="EC" id="6.3.4.18"/>
    </reaction>
</comment>
<evidence type="ECO:0000313" key="10">
    <source>
        <dbReference type="EMBL" id="SFH69371.1"/>
    </source>
</evidence>
<comment type="cofactor">
    <cofactor evidence="1">
        <name>Mn(2+)</name>
        <dbReference type="ChEBI" id="CHEBI:29035"/>
    </cofactor>
</comment>
<keyword evidence="7" id="KW-0464">Manganese</keyword>
<evidence type="ECO:0000313" key="11">
    <source>
        <dbReference type="Proteomes" id="UP000198668"/>
    </source>
</evidence>
<dbReference type="InterPro" id="IPR011054">
    <property type="entry name" value="Rudment_hybrid_motif"/>
</dbReference>
<evidence type="ECO:0000256" key="4">
    <source>
        <dbReference type="ARBA" id="ARBA00022741"/>
    </source>
</evidence>
<evidence type="ECO:0000256" key="2">
    <source>
        <dbReference type="ARBA" id="ARBA00001946"/>
    </source>
</evidence>
<gene>
    <name evidence="8" type="primary">purK</name>
    <name evidence="10" type="ORF">SAMN04489868_11310</name>
</gene>
<dbReference type="Pfam" id="PF02222">
    <property type="entry name" value="ATP-grasp"/>
    <property type="match status" value="1"/>
</dbReference>
<sequence>MSLSNFIEPGKTIGIIGGGQLGRMLAFSAKKMGYIVGVFDPEEHCSAAQVADWQMKAAFDDEEALMAFAMKSDVVTYATEKIDAEWIDRLKQTVPVPQGSELLAITQDRILEKAHLELHNLNVAPYVSIISLEDLKESVSSIGYPCVLKALYGRANQKEKIVLQDERDIQKCAGLLRTGTCVLESWIPIERELSVMTVRNENGETGIFPVSENIYRGHQLHMSITPARIDEEVRAEVERIGHIIAEQTEGAGVIGVEIFMTSSGTLYVNEIHSFPHESGYDTIEACSFSEFDVHIRAICGWPLPTLKESAKSVMVNVLSEHMEAVKTQIRIKPDWHFHFYGKKEAKKNEAVGHITILTDQREKTIDAIYDTDIWE</sequence>
<evidence type="ECO:0000256" key="3">
    <source>
        <dbReference type="ARBA" id="ARBA00022598"/>
    </source>
</evidence>
<dbReference type="PANTHER" id="PTHR11609">
    <property type="entry name" value="PURINE BIOSYNTHESIS PROTEIN 6/7, PUR6/7"/>
    <property type="match status" value="1"/>
</dbReference>
<dbReference type="AlphaFoldDB" id="A0A1I3C5U5"/>
<dbReference type="GO" id="GO:0006189">
    <property type="term" value="P:'de novo' IMP biosynthetic process"/>
    <property type="evidence" value="ECO:0007669"/>
    <property type="project" value="UniProtKB-UniRule"/>
</dbReference>
<dbReference type="InterPro" id="IPR005875">
    <property type="entry name" value="PurK"/>
</dbReference>
<comment type="cofactor">
    <cofactor evidence="2">
        <name>Mg(2+)</name>
        <dbReference type="ChEBI" id="CHEBI:18420"/>
    </cofactor>
</comment>
<dbReference type="SUPFAM" id="SSF51246">
    <property type="entry name" value="Rudiment single hybrid motif"/>
    <property type="match status" value="1"/>
</dbReference>
<evidence type="ECO:0000256" key="7">
    <source>
        <dbReference type="ARBA" id="ARBA00023211"/>
    </source>
</evidence>
<dbReference type="GO" id="GO:0034028">
    <property type="term" value="F:5-(carboxyamino)imidazole ribonucleotide synthase activity"/>
    <property type="evidence" value="ECO:0007669"/>
    <property type="project" value="UniProtKB-UniRule"/>
</dbReference>
<dbReference type="GO" id="GO:0046872">
    <property type="term" value="F:metal ion binding"/>
    <property type="evidence" value="ECO:0007669"/>
    <property type="project" value="InterPro"/>
</dbReference>
<dbReference type="SUPFAM" id="SSF52440">
    <property type="entry name" value="PreATP-grasp domain"/>
    <property type="match status" value="1"/>
</dbReference>
<dbReference type="InterPro" id="IPR013815">
    <property type="entry name" value="ATP_grasp_subdomain_1"/>
</dbReference>
<feature type="binding site" evidence="8">
    <location>
        <position position="192"/>
    </location>
    <ligand>
        <name>ATP</name>
        <dbReference type="ChEBI" id="CHEBI:30616"/>
    </ligand>
</feature>
<feature type="domain" description="ATP-grasp" evidence="9">
    <location>
        <begin position="113"/>
        <end position="299"/>
    </location>
</feature>